<evidence type="ECO:0000313" key="3">
    <source>
        <dbReference type="Proteomes" id="UP000324575"/>
    </source>
</evidence>
<dbReference type="AlphaFoldDB" id="A0A5M8P2C3"/>
<organism evidence="2 3">
    <name type="scientific">Candidatus Ordinivivax streblomastigis</name>
    <dbReference type="NCBI Taxonomy" id="2540710"/>
    <lineage>
        <taxon>Bacteria</taxon>
        <taxon>Pseudomonadati</taxon>
        <taxon>Bacteroidota</taxon>
        <taxon>Bacteroidia</taxon>
        <taxon>Bacteroidales</taxon>
        <taxon>Candidatus Ordinivivax</taxon>
    </lineage>
</organism>
<reference evidence="2 3" key="1">
    <citation type="submission" date="2019-03" db="EMBL/GenBank/DDBJ databases">
        <title>Single cell metagenomics reveals metabolic interactions within the superorganism composed of flagellate Streblomastix strix and complex community of Bacteroidetes bacteria on its surface.</title>
        <authorList>
            <person name="Treitli S.C."/>
            <person name="Kolisko M."/>
            <person name="Husnik F."/>
            <person name="Keeling P."/>
            <person name="Hampl V."/>
        </authorList>
    </citation>
    <scope>NUCLEOTIDE SEQUENCE [LARGE SCALE GENOMIC DNA]</scope>
    <source>
        <strain evidence="2">St1</strain>
    </source>
</reference>
<dbReference type="EMBL" id="SNRX01000007">
    <property type="protein sequence ID" value="KAA6302528.1"/>
    <property type="molecule type" value="Genomic_DNA"/>
</dbReference>
<evidence type="ECO:0000313" key="2">
    <source>
        <dbReference type="EMBL" id="KAA6302528.1"/>
    </source>
</evidence>
<protein>
    <recommendedName>
        <fullName evidence="1">DUF3943 domain-containing protein</fullName>
    </recommendedName>
</protein>
<dbReference type="Proteomes" id="UP000324575">
    <property type="component" value="Unassembled WGS sequence"/>
</dbReference>
<gene>
    <name evidence="2" type="ORF">EZS26_001360</name>
</gene>
<comment type="caution">
    <text evidence="2">The sequence shown here is derived from an EMBL/GenBank/DDBJ whole genome shotgun (WGS) entry which is preliminary data.</text>
</comment>
<sequence length="506" mass="57760">MKEIVLKILLTAIGFLYCKTTVLAQWSINEKDTILQKSITIAQSPVKRAGIALTEGVALNLGIHLVDRFVLKEEWAQVTPSSIRYNLTHKSIWDNDMISTNLFAHPYCGGLYFNAARTNGFNFWQSIPFAFVGSSVWECFGENQPASLNDMIATPIGGIAFGEITHQLSHLILDDSQRGWRRFGTELLAGIISPMDLLNRVLSGDAWRFSPRVYNGESPYLHPAFRIDFSVYNRFLTDLNDNKSNENMGIKCRVDYGEAFTSQNHNPYDFFMFDINFTVWGKQPFLSEVNLVGILWGKEWNNAENSWLAGIFQHFDYYDSNPIIEDGRRLYEFAETASFGGGLLYKKQREETQPPRFCGSVYANLVLLGASESDYYHVDKRNYNLGNGYSIKLNGLFHFGKHWDAFLGLNHYHIFTSKGYGSLEAEINGLPSNIDFNYANVQGNKGHARLDRINLNIGFQLSPQIKISAEQRLYSRRTHYNYLEDVETSSTENRLQITYTLSDNNK</sequence>
<feature type="domain" description="DUF3943" evidence="1">
    <location>
        <begin position="93"/>
        <end position="195"/>
    </location>
</feature>
<accession>A0A5M8P2C3</accession>
<dbReference type="Pfam" id="PF13084">
    <property type="entry name" value="DUF3943"/>
    <property type="match status" value="1"/>
</dbReference>
<proteinExistence type="predicted"/>
<name>A0A5M8P2C3_9BACT</name>
<evidence type="ECO:0000259" key="1">
    <source>
        <dbReference type="Pfam" id="PF13084"/>
    </source>
</evidence>
<dbReference type="InterPro" id="IPR025079">
    <property type="entry name" value="DUF3943"/>
</dbReference>